<keyword evidence="4" id="KW-1185">Reference proteome</keyword>
<gene>
    <name evidence="3" type="ORF">ABH38_02600</name>
</gene>
<organism evidence="3 4">
    <name type="scientific">Mycobacterium haemophilum</name>
    <dbReference type="NCBI Taxonomy" id="29311"/>
    <lineage>
        <taxon>Bacteria</taxon>
        <taxon>Bacillati</taxon>
        <taxon>Actinomycetota</taxon>
        <taxon>Actinomycetes</taxon>
        <taxon>Mycobacteriales</taxon>
        <taxon>Mycobacteriaceae</taxon>
        <taxon>Mycobacterium</taxon>
    </lineage>
</organism>
<dbReference type="PATRIC" id="fig|29311.18.peg.2224"/>
<sequence length="152" mass="16906">MEKTTSRKLARRRLLEAQQQAAAARVQRERANLADMTEFTVRMAQADEVDAWYAGRVEKLKEEAERKRYAHRAAAGKALHAMRLRGETIASISSTTSLSVSRLRELLKFASEDHTENAAQSEMPDAQVVALPNRMSPETGDYTPPEAALGAH</sequence>
<evidence type="ECO:0000313" key="4">
    <source>
        <dbReference type="Proteomes" id="UP000036334"/>
    </source>
</evidence>
<comment type="caution">
    <text evidence="3">The sequence shown here is derived from an EMBL/GenBank/DDBJ whole genome shotgun (WGS) entry which is preliminary data.</text>
</comment>
<accession>A0A0I9UAL9</accession>
<dbReference type="EMBL" id="LDPR01000002">
    <property type="protein sequence ID" value="KLO38348.1"/>
    <property type="molecule type" value="Genomic_DNA"/>
</dbReference>
<dbReference type="OrthoDB" id="4753605at2"/>
<dbReference type="AlphaFoldDB" id="A0A0I9UAL9"/>
<dbReference type="RefSeq" id="WP_047316158.1">
    <property type="nucleotide sequence ID" value="NZ_LDPQ01000022.1"/>
</dbReference>
<protein>
    <submittedName>
        <fullName evidence="3">Uncharacterized protein</fullName>
    </submittedName>
</protein>
<dbReference type="Proteomes" id="UP000036334">
    <property type="component" value="Unassembled WGS sequence"/>
</dbReference>
<proteinExistence type="predicted"/>
<feature type="coiled-coil region" evidence="1">
    <location>
        <begin position="7"/>
        <end position="34"/>
    </location>
</feature>
<evidence type="ECO:0000313" key="3">
    <source>
        <dbReference type="EMBL" id="KLO38348.1"/>
    </source>
</evidence>
<reference evidence="3 4" key="1">
    <citation type="submission" date="2015-05" db="EMBL/GenBank/DDBJ databases">
        <title>Genome sequence of Mycobacterium haemophilum.</title>
        <authorList>
            <person name="Greninger A.L."/>
            <person name="Cunningham G."/>
            <person name="Miller S."/>
        </authorList>
    </citation>
    <scope>NUCLEOTIDE SEQUENCE [LARGE SCALE GENOMIC DNA]</scope>
    <source>
        <strain evidence="4">UC1</strain>
    </source>
</reference>
<evidence type="ECO:0000256" key="1">
    <source>
        <dbReference type="SAM" id="Coils"/>
    </source>
</evidence>
<keyword evidence="1" id="KW-0175">Coiled coil</keyword>
<feature type="region of interest" description="Disordered" evidence="2">
    <location>
        <begin position="114"/>
        <end position="152"/>
    </location>
</feature>
<name>A0A0I9UAL9_9MYCO</name>
<evidence type="ECO:0000256" key="2">
    <source>
        <dbReference type="SAM" id="MobiDB-lite"/>
    </source>
</evidence>